<protein>
    <submittedName>
        <fullName evidence="1">Uncharacterized protein</fullName>
    </submittedName>
</protein>
<name>A0A0F6XYW0_BRELA</name>
<sequence>MNKKGRQTMKMATASLEEMMHLLQTMKESSVKCSLEIYKNVTANPFIEISNAEIDYRYLQGAKEDYLAITLGGTELSLDLDEYIFFKHINDYQILLGAVSDDETILISSNIVGLICVANVIH</sequence>
<dbReference type="EMBL" id="CP011074">
    <property type="protein sequence ID" value="AKF92711.1"/>
    <property type="molecule type" value="Genomic_DNA"/>
</dbReference>
<reference evidence="1" key="1">
    <citation type="submission" date="2015-03" db="EMBL/GenBank/DDBJ databases">
        <title>MIGS Cultured Bacterial/Archaeal sample from Brevibacillus laterosporus.</title>
        <authorList>
            <person name="Zeng D."/>
            <person name="Zhu L."/>
            <person name="Dong G."/>
            <person name="Ye W."/>
            <person name="Ren D."/>
            <person name="Wu L."/>
            <person name="Xu J."/>
            <person name="Li G."/>
            <person name="Guo L."/>
        </authorList>
    </citation>
    <scope>NUCLEOTIDE SEQUENCE</scope>
    <source>
        <strain evidence="1">B9</strain>
    </source>
</reference>
<evidence type="ECO:0000313" key="1">
    <source>
        <dbReference type="EMBL" id="AKF92711.1"/>
    </source>
</evidence>
<proteinExistence type="predicted"/>
<dbReference type="AlphaFoldDB" id="A0A0F6XYW0"/>
<accession>A0A0F6XYW0</accession>
<gene>
    <name evidence="1" type="ORF">EX87_02730</name>
</gene>
<organism evidence="1">
    <name type="scientific">Brevibacillus laterosporus</name>
    <name type="common">Bacillus laterosporus</name>
    <dbReference type="NCBI Taxonomy" id="1465"/>
    <lineage>
        <taxon>Bacteria</taxon>
        <taxon>Bacillati</taxon>
        <taxon>Bacillota</taxon>
        <taxon>Bacilli</taxon>
        <taxon>Bacillales</taxon>
        <taxon>Paenibacillaceae</taxon>
        <taxon>Brevibacillus</taxon>
    </lineage>
</organism>